<evidence type="ECO:0000313" key="2">
    <source>
        <dbReference type="Proteomes" id="UP000324222"/>
    </source>
</evidence>
<gene>
    <name evidence="1" type="ORF">E2C01_084111</name>
</gene>
<organism evidence="1 2">
    <name type="scientific">Portunus trituberculatus</name>
    <name type="common">Swimming crab</name>
    <name type="synonym">Neptunus trituberculatus</name>
    <dbReference type="NCBI Taxonomy" id="210409"/>
    <lineage>
        <taxon>Eukaryota</taxon>
        <taxon>Metazoa</taxon>
        <taxon>Ecdysozoa</taxon>
        <taxon>Arthropoda</taxon>
        <taxon>Crustacea</taxon>
        <taxon>Multicrustacea</taxon>
        <taxon>Malacostraca</taxon>
        <taxon>Eumalacostraca</taxon>
        <taxon>Eucarida</taxon>
        <taxon>Decapoda</taxon>
        <taxon>Pleocyemata</taxon>
        <taxon>Brachyura</taxon>
        <taxon>Eubrachyura</taxon>
        <taxon>Portunoidea</taxon>
        <taxon>Portunidae</taxon>
        <taxon>Portuninae</taxon>
        <taxon>Portunus</taxon>
    </lineage>
</organism>
<dbReference type="AlphaFoldDB" id="A0A5B7J5F7"/>
<dbReference type="OrthoDB" id="10264505at2759"/>
<evidence type="ECO:0000313" key="1">
    <source>
        <dbReference type="EMBL" id="MPC89176.1"/>
    </source>
</evidence>
<dbReference type="Proteomes" id="UP000324222">
    <property type="component" value="Unassembled WGS sequence"/>
</dbReference>
<reference evidence="1 2" key="1">
    <citation type="submission" date="2019-05" db="EMBL/GenBank/DDBJ databases">
        <title>Another draft genome of Portunus trituberculatus and its Hox gene families provides insights of decapod evolution.</title>
        <authorList>
            <person name="Jeong J.-H."/>
            <person name="Song I."/>
            <person name="Kim S."/>
            <person name="Choi T."/>
            <person name="Kim D."/>
            <person name="Ryu S."/>
            <person name="Kim W."/>
        </authorList>
    </citation>
    <scope>NUCLEOTIDE SEQUENCE [LARGE SCALE GENOMIC DNA]</scope>
    <source>
        <tissue evidence="1">Muscle</tissue>
    </source>
</reference>
<proteinExistence type="predicted"/>
<accession>A0A5B7J5F7</accession>
<keyword evidence="2" id="KW-1185">Reference proteome</keyword>
<sequence>MVNTIDQWVEESTRYSGEEEPSMLDQVFTKKPEPPPSIQYFSPMGRSDHVTLVLEIQEEDGTRYREDYKKERLNYARADSEKLRESFADIERRNIINRRALHEKYEIFLHKNNEGVKKYAPIYRVRKNIHTWYNAICTEAKKVKEKAWKKLKKAEK</sequence>
<name>A0A5B7J5F7_PORTR</name>
<protein>
    <recommendedName>
        <fullName evidence="3">Endonuclease/exonuclease/phosphatase domain-containing protein</fullName>
    </recommendedName>
</protein>
<evidence type="ECO:0008006" key="3">
    <source>
        <dbReference type="Google" id="ProtNLM"/>
    </source>
</evidence>
<comment type="caution">
    <text evidence="1">The sequence shown here is derived from an EMBL/GenBank/DDBJ whole genome shotgun (WGS) entry which is preliminary data.</text>
</comment>
<dbReference type="EMBL" id="VSRR010080143">
    <property type="protein sequence ID" value="MPC89176.1"/>
    <property type="molecule type" value="Genomic_DNA"/>
</dbReference>